<gene>
    <name evidence="3" type="ORF">QJT81_15580</name>
</gene>
<accession>A0AA95HBY2</accession>
<evidence type="ECO:0000256" key="1">
    <source>
        <dbReference type="SAM" id="MobiDB-lite"/>
    </source>
</evidence>
<reference evidence="3" key="2">
    <citation type="submission" date="2023-04" db="EMBL/GenBank/DDBJ databases">
        <authorList>
            <person name="Beletskiy A.V."/>
            <person name="Mardanov A.V."/>
            <person name="Ravin N.V."/>
        </authorList>
    </citation>
    <scope>NUCLEOTIDE SEQUENCE</scope>
    <source>
        <strain evidence="3">GKL-02</strain>
    </source>
</reference>
<reference evidence="3" key="1">
    <citation type="journal article" date="2023" name="Int. J. Mol. Sci.">
        <title>Metagenomics Revealed a New Genus 'Candidatus Thiocaldithrix dubininis' gen. nov., sp. nov. and a New Species 'Candidatus Thiothrix putei' sp. nov. in the Family Thiotrichaceae, Some Members of Which Have Traits of Both Na+- and H+-Motive Energetics.</title>
        <authorList>
            <person name="Ravin N.V."/>
            <person name="Muntyan M.S."/>
            <person name="Smolyakov D.D."/>
            <person name="Rudenko T.S."/>
            <person name="Beletsky A.V."/>
            <person name="Mardanov A.V."/>
            <person name="Grabovich M.Y."/>
        </authorList>
    </citation>
    <scope>NUCLEOTIDE SEQUENCE</scope>
    <source>
        <strain evidence="3">GKL-02</strain>
    </source>
</reference>
<feature type="region of interest" description="Disordered" evidence="1">
    <location>
        <begin position="1"/>
        <end position="26"/>
    </location>
</feature>
<proteinExistence type="predicted"/>
<dbReference type="KEGG" id="tput:QJT81_15580"/>
<organism evidence="3">
    <name type="scientific">Candidatus Thiothrix putei</name>
    <dbReference type="NCBI Taxonomy" id="3080811"/>
    <lineage>
        <taxon>Bacteria</taxon>
        <taxon>Pseudomonadati</taxon>
        <taxon>Pseudomonadota</taxon>
        <taxon>Gammaproteobacteria</taxon>
        <taxon>Thiotrichales</taxon>
        <taxon>Thiotrichaceae</taxon>
        <taxon>Thiothrix</taxon>
    </lineage>
</organism>
<feature type="transmembrane region" description="Helical" evidence="2">
    <location>
        <begin position="25"/>
        <end position="44"/>
    </location>
</feature>
<protein>
    <submittedName>
        <fullName evidence="3">Neutral zinc metallopeptidase</fullName>
    </submittedName>
</protein>
<dbReference type="Proteomes" id="UP001301326">
    <property type="component" value="Chromosome"/>
</dbReference>
<name>A0AA95HBY2_9GAMM</name>
<keyword evidence="2" id="KW-1133">Transmembrane helix</keyword>
<feature type="compositionally biased region" description="Polar residues" evidence="1">
    <location>
        <begin position="1"/>
        <end position="11"/>
    </location>
</feature>
<dbReference type="EMBL" id="CP124756">
    <property type="protein sequence ID" value="WGZ93223.1"/>
    <property type="molecule type" value="Genomic_DNA"/>
</dbReference>
<keyword evidence="2" id="KW-0812">Transmembrane</keyword>
<dbReference type="AlphaFoldDB" id="A0AA95HBY2"/>
<evidence type="ECO:0000256" key="2">
    <source>
        <dbReference type="SAM" id="Phobius"/>
    </source>
</evidence>
<keyword evidence="2" id="KW-0472">Membrane</keyword>
<evidence type="ECO:0000313" key="3">
    <source>
        <dbReference type="EMBL" id="WGZ93223.1"/>
    </source>
</evidence>
<sequence length="66" mass="7061">MRWRTGRQSNNVEDRRGQGSSRGKGGMKIGLLGTIAIVLIGWYMGANPIQLLGLVGGANIPVRAIK</sequence>
<dbReference type="InterPro" id="IPR007343">
    <property type="entry name" value="Uncharacterised_pept_Zn_put"/>
</dbReference>
<dbReference type="Pfam" id="PF04228">
    <property type="entry name" value="Zn_peptidase"/>
    <property type="match status" value="1"/>
</dbReference>